<accession>A0ACC2PWT7</accession>
<keyword evidence="2" id="KW-1185">Reference proteome</keyword>
<dbReference type="Proteomes" id="UP001239111">
    <property type="component" value="Chromosome 1"/>
</dbReference>
<gene>
    <name evidence="1" type="ORF">QAD02_023670</name>
</gene>
<comment type="caution">
    <text evidence="1">The sequence shown here is derived from an EMBL/GenBank/DDBJ whole genome shotgun (WGS) entry which is preliminary data.</text>
</comment>
<protein>
    <submittedName>
        <fullName evidence="1">Uncharacterized protein</fullName>
    </submittedName>
</protein>
<evidence type="ECO:0000313" key="1">
    <source>
        <dbReference type="EMBL" id="KAJ8687875.1"/>
    </source>
</evidence>
<reference evidence="1" key="1">
    <citation type="submission" date="2023-04" db="EMBL/GenBank/DDBJ databases">
        <title>A chromosome-level genome assembly of the parasitoid wasp Eretmocerus hayati.</title>
        <authorList>
            <person name="Zhong Y."/>
            <person name="Liu S."/>
            <person name="Liu Y."/>
        </authorList>
    </citation>
    <scope>NUCLEOTIDE SEQUENCE</scope>
    <source>
        <strain evidence="1">ZJU_SS_LIU_2023</strain>
    </source>
</reference>
<name>A0ACC2PWT7_9HYME</name>
<evidence type="ECO:0000313" key="2">
    <source>
        <dbReference type="Proteomes" id="UP001239111"/>
    </source>
</evidence>
<dbReference type="EMBL" id="CM056741">
    <property type="protein sequence ID" value="KAJ8687875.1"/>
    <property type="molecule type" value="Genomic_DNA"/>
</dbReference>
<organism evidence="1 2">
    <name type="scientific">Eretmocerus hayati</name>
    <dbReference type="NCBI Taxonomy" id="131215"/>
    <lineage>
        <taxon>Eukaryota</taxon>
        <taxon>Metazoa</taxon>
        <taxon>Ecdysozoa</taxon>
        <taxon>Arthropoda</taxon>
        <taxon>Hexapoda</taxon>
        <taxon>Insecta</taxon>
        <taxon>Pterygota</taxon>
        <taxon>Neoptera</taxon>
        <taxon>Endopterygota</taxon>
        <taxon>Hymenoptera</taxon>
        <taxon>Apocrita</taxon>
        <taxon>Proctotrupomorpha</taxon>
        <taxon>Chalcidoidea</taxon>
        <taxon>Aphelinidae</taxon>
        <taxon>Aphelininae</taxon>
        <taxon>Eretmocerus</taxon>
    </lineage>
</organism>
<sequence>MQALHEPYAYYSVSDGPLGTSTAASIHLVDCGSASSSPDHHRTHPRGASGASGVHHFYTCVQPPQSQQYPSSYSDYVAPLYSPTEAQTAVDQRSVESAYAPSLSPRPCSAEIKREPSSPPELIAMIPGSQHQQLRRNNSRKRKRQCSESDDGASSSSSLLSNHSSLGANCNGAGDALGRRQKHNVDVTDDYRHQRRPAKMQRRTSSSSSTQQHGGGSSDADQRYQANVRERQRTQSLNEAFAQLRKTIPTMPSDKLSKIQTLKLASKYIDFLYQVLHCNIDHHNGDNLGDSKSMRSAVLTAARDIAASAQNPNSSGYVAHERLSYAFSVWRMEGDWSINL</sequence>
<proteinExistence type="predicted"/>